<gene>
    <name evidence="1" type="ORF">MM415A00229_0045</name>
</gene>
<proteinExistence type="predicted"/>
<dbReference type="EMBL" id="MT142523">
    <property type="protein sequence ID" value="QJA84097.1"/>
    <property type="molecule type" value="Genomic_DNA"/>
</dbReference>
<reference evidence="1" key="1">
    <citation type="submission" date="2020-03" db="EMBL/GenBank/DDBJ databases">
        <title>The deep terrestrial virosphere.</title>
        <authorList>
            <person name="Holmfeldt K."/>
            <person name="Nilsson E."/>
            <person name="Simone D."/>
            <person name="Lopez-Fernandez M."/>
            <person name="Wu X."/>
            <person name="de Brujin I."/>
            <person name="Lundin D."/>
            <person name="Andersson A."/>
            <person name="Bertilsson S."/>
            <person name="Dopson M."/>
        </authorList>
    </citation>
    <scope>NUCLEOTIDE SEQUENCE</scope>
    <source>
        <strain evidence="1">MM415A00229</strain>
    </source>
</reference>
<organism evidence="1">
    <name type="scientific">viral metagenome</name>
    <dbReference type="NCBI Taxonomy" id="1070528"/>
    <lineage>
        <taxon>unclassified sequences</taxon>
        <taxon>metagenomes</taxon>
        <taxon>organismal metagenomes</taxon>
    </lineage>
</organism>
<accession>A0A6M3KPS8</accession>
<dbReference type="AlphaFoldDB" id="A0A6M3KPS8"/>
<name>A0A6M3KPS8_9ZZZZ</name>
<protein>
    <submittedName>
        <fullName evidence="1">Uncharacterized protein</fullName>
    </submittedName>
</protein>
<evidence type="ECO:0000313" key="1">
    <source>
        <dbReference type="EMBL" id="QJA84097.1"/>
    </source>
</evidence>
<sequence>MKISWKNTNLLADKIKAVIKSVEIKYGWNGVYTSAEKKKFALNILDGLINFPFPLNLFERQLLGLLVDLVIWIYNDTFGKFWLSKIDPKATNSRVIGE</sequence>